<dbReference type="EMBL" id="BRXW01000397">
    <property type="protein sequence ID" value="GMH50707.1"/>
    <property type="molecule type" value="Genomic_DNA"/>
</dbReference>
<feature type="compositionally biased region" description="Basic and acidic residues" evidence="1">
    <location>
        <begin position="48"/>
        <end position="76"/>
    </location>
</feature>
<dbReference type="AlphaFoldDB" id="A0A9W6ZG68"/>
<keyword evidence="3" id="KW-1185">Reference proteome</keyword>
<evidence type="ECO:0000256" key="1">
    <source>
        <dbReference type="SAM" id="MobiDB-lite"/>
    </source>
</evidence>
<dbReference type="Proteomes" id="UP001165122">
    <property type="component" value="Unassembled WGS sequence"/>
</dbReference>
<evidence type="ECO:0000313" key="3">
    <source>
        <dbReference type="Proteomes" id="UP001165122"/>
    </source>
</evidence>
<accession>A0A9W6ZG68</accession>
<reference evidence="3" key="1">
    <citation type="journal article" date="2023" name="Commun. Biol.">
        <title>Genome analysis of Parmales, the sister group of diatoms, reveals the evolutionary specialization of diatoms from phago-mixotrophs to photoautotrophs.</title>
        <authorList>
            <person name="Ban H."/>
            <person name="Sato S."/>
            <person name="Yoshikawa S."/>
            <person name="Yamada K."/>
            <person name="Nakamura Y."/>
            <person name="Ichinomiya M."/>
            <person name="Sato N."/>
            <person name="Blanc-Mathieu R."/>
            <person name="Endo H."/>
            <person name="Kuwata A."/>
            <person name="Ogata H."/>
        </authorList>
    </citation>
    <scope>NUCLEOTIDE SEQUENCE [LARGE SCALE GENOMIC DNA]</scope>
    <source>
        <strain evidence="3">NIES 3700</strain>
    </source>
</reference>
<proteinExistence type="predicted"/>
<feature type="region of interest" description="Disordered" evidence="1">
    <location>
        <begin position="47"/>
        <end position="76"/>
    </location>
</feature>
<sequence length="76" mass="8928">MTVPDSLQTIGKKVFLGCYKLVTSYIDVSFDNEDDPTSQVVAYLRSKQQREEAEMDARTRRLQQRQERKEKTKQNT</sequence>
<name>A0A9W6ZG68_9STRA</name>
<evidence type="ECO:0000313" key="2">
    <source>
        <dbReference type="EMBL" id="GMH50707.1"/>
    </source>
</evidence>
<protein>
    <submittedName>
        <fullName evidence="2">Uncharacterized protein</fullName>
    </submittedName>
</protein>
<organism evidence="2 3">
    <name type="scientific">Triparma laevis f. longispina</name>
    <dbReference type="NCBI Taxonomy" id="1714387"/>
    <lineage>
        <taxon>Eukaryota</taxon>
        <taxon>Sar</taxon>
        <taxon>Stramenopiles</taxon>
        <taxon>Ochrophyta</taxon>
        <taxon>Bolidophyceae</taxon>
        <taxon>Parmales</taxon>
        <taxon>Triparmaceae</taxon>
        <taxon>Triparma</taxon>
    </lineage>
</organism>
<gene>
    <name evidence="2" type="ORF">TrLO_g9564</name>
</gene>
<comment type="caution">
    <text evidence="2">The sequence shown here is derived from an EMBL/GenBank/DDBJ whole genome shotgun (WGS) entry which is preliminary data.</text>
</comment>
<dbReference type="OrthoDB" id="10520566at2759"/>